<sequence length="87" mass="9925">MTTALIQCGSHKQADASVRLVQMTTAIVTRLHRLSFFGTFSRIRLLSHPPSRRHSPAHRRMRSCKACQVVDSTLHRRNCGLNLRQTD</sequence>
<evidence type="ECO:0000313" key="1">
    <source>
        <dbReference type="EMBL" id="VEL43915.1"/>
    </source>
</evidence>
<protein>
    <submittedName>
        <fullName evidence="1">Uncharacterized protein</fullName>
    </submittedName>
</protein>
<gene>
    <name evidence="1" type="ORF">PXEA_LOCUS37355</name>
</gene>
<reference evidence="1" key="1">
    <citation type="submission" date="2018-11" db="EMBL/GenBank/DDBJ databases">
        <authorList>
            <consortium name="Pathogen Informatics"/>
        </authorList>
    </citation>
    <scope>NUCLEOTIDE SEQUENCE</scope>
</reference>
<name>A0A3S5BG09_9PLAT</name>
<dbReference type="EMBL" id="CAAALY010286785">
    <property type="protein sequence ID" value="VEL43915.1"/>
    <property type="molecule type" value="Genomic_DNA"/>
</dbReference>
<dbReference type="AlphaFoldDB" id="A0A3S5BG09"/>
<keyword evidence="2" id="KW-1185">Reference proteome</keyword>
<proteinExistence type="predicted"/>
<dbReference type="Proteomes" id="UP000784294">
    <property type="component" value="Unassembled WGS sequence"/>
</dbReference>
<accession>A0A3S5BG09</accession>
<organism evidence="1 2">
    <name type="scientific">Protopolystoma xenopodis</name>
    <dbReference type="NCBI Taxonomy" id="117903"/>
    <lineage>
        <taxon>Eukaryota</taxon>
        <taxon>Metazoa</taxon>
        <taxon>Spiralia</taxon>
        <taxon>Lophotrochozoa</taxon>
        <taxon>Platyhelminthes</taxon>
        <taxon>Monogenea</taxon>
        <taxon>Polyopisthocotylea</taxon>
        <taxon>Polystomatidea</taxon>
        <taxon>Polystomatidae</taxon>
        <taxon>Protopolystoma</taxon>
    </lineage>
</organism>
<comment type="caution">
    <text evidence="1">The sequence shown here is derived from an EMBL/GenBank/DDBJ whole genome shotgun (WGS) entry which is preliminary data.</text>
</comment>
<evidence type="ECO:0000313" key="2">
    <source>
        <dbReference type="Proteomes" id="UP000784294"/>
    </source>
</evidence>